<dbReference type="Proteomes" id="UP000024842">
    <property type="component" value="Unassembled WGS sequence"/>
</dbReference>
<dbReference type="AlphaFoldDB" id="A0A023DWE4"/>
<keyword evidence="2" id="KW-1185">Reference proteome</keyword>
<dbReference type="EMBL" id="BAUP01000004">
    <property type="protein sequence ID" value="GAJ45708.1"/>
    <property type="molecule type" value="Genomic_DNA"/>
</dbReference>
<proteinExistence type="predicted"/>
<evidence type="ECO:0000313" key="1">
    <source>
        <dbReference type="EMBL" id="GAJ45708.1"/>
    </source>
</evidence>
<name>A0A023DWE4_9PROT</name>
<gene>
    <name evidence="1" type="ORF">HE1_00017</name>
</gene>
<accession>A0A023DWE4</accession>
<comment type="caution">
    <text evidence="1">The sequence shown here is derived from an EMBL/GenBank/DDBJ whole genome shotgun (WGS) entry which is preliminary data.</text>
</comment>
<reference evidence="1 2" key="1">
    <citation type="journal article" date="2014" name="FEMS Microbiol. Lett.">
        <title>Draft genome sequences of three Holospora species (Holospora obtusa, Holospora undulata, and Holospora elegans), endonuclear symbiotic bacteria of the ciliate Paramecium caudatum.</title>
        <authorList>
            <person name="Dohra H."/>
            <person name="Tanaka K."/>
            <person name="Suzuki T."/>
            <person name="Fujishima M."/>
            <person name="Suzuki H."/>
        </authorList>
    </citation>
    <scope>NUCLEOTIDE SEQUENCE [LARGE SCALE GENOMIC DNA]</scope>
    <source>
        <strain evidence="1 2">E1</strain>
    </source>
</reference>
<sequence length="71" mass="8115">MLEKLINQGFGSMQSGIEATYSGISKRLKVIKWEYFEGIYKDLVSKVEYEIDSKGSKHLHRFDSTIINLSG</sequence>
<dbReference type="RefSeq" id="WP_035543119.1">
    <property type="nucleotide sequence ID" value="NZ_BAUP01000004.1"/>
</dbReference>
<evidence type="ECO:0000313" key="2">
    <source>
        <dbReference type="Proteomes" id="UP000024842"/>
    </source>
</evidence>
<protein>
    <submittedName>
        <fullName evidence="1">Uncharacterized protein</fullName>
    </submittedName>
</protein>
<organism evidence="1 2">
    <name type="scientific">Holospora elegans E1</name>
    <dbReference type="NCBI Taxonomy" id="1427503"/>
    <lineage>
        <taxon>Bacteria</taxon>
        <taxon>Pseudomonadati</taxon>
        <taxon>Pseudomonadota</taxon>
        <taxon>Alphaproteobacteria</taxon>
        <taxon>Holosporales</taxon>
        <taxon>Holosporaceae</taxon>
        <taxon>Holospora</taxon>
    </lineage>
</organism>